<organism evidence="2 3">
    <name type="scientific">Rhynchophorus ferrugineus</name>
    <name type="common">Red palm weevil</name>
    <name type="synonym">Curculio ferrugineus</name>
    <dbReference type="NCBI Taxonomy" id="354439"/>
    <lineage>
        <taxon>Eukaryota</taxon>
        <taxon>Metazoa</taxon>
        <taxon>Ecdysozoa</taxon>
        <taxon>Arthropoda</taxon>
        <taxon>Hexapoda</taxon>
        <taxon>Insecta</taxon>
        <taxon>Pterygota</taxon>
        <taxon>Neoptera</taxon>
        <taxon>Endopterygota</taxon>
        <taxon>Coleoptera</taxon>
        <taxon>Polyphaga</taxon>
        <taxon>Cucujiformia</taxon>
        <taxon>Curculionidae</taxon>
        <taxon>Dryophthorinae</taxon>
        <taxon>Rhynchophorus</taxon>
    </lineage>
</organism>
<keyword evidence="3" id="KW-1185">Reference proteome</keyword>
<dbReference type="Proteomes" id="UP000625711">
    <property type="component" value="Unassembled WGS sequence"/>
</dbReference>
<dbReference type="AlphaFoldDB" id="A0A834IJT5"/>
<feature type="region of interest" description="Disordered" evidence="1">
    <location>
        <begin position="29"/>
        <end position="51"/>
    </location>
</feature>
<protein>
    <submittedName>
        <fullName evidence="2">Uncharacterized protein</fullName>
    </submittedName>
</protein>
<evidence type="ECO:0000256" key="1">
    <source>
        <dbReference type="SAM" id="MobiDB-lite"/>
    </source>
</evidence>
<evidence type="ECO:0000313" key="3">
    <source>
        <dbReference type="Proteomes" id="UP000625711"/>
    </source>
</evidence>
<feature type="compositionally biased region" description="Basic and acidic residues" evidence="1">
    <location>
        <begin position="29"/>
        <end position="47"/>
    </location>
</feature>
<comment type="caution">
    <text evidence="2">The sequence shown here is derived from an EMBL/GenBank/DDBJ whole genome shotgun (WGS) entry which is preliminary data.</text>
</comment>
<name>A0A834IJT5_RHYFE</name>
<reference evidence="2" key="1">
    <citation type="submission" date="2020-08" db="EMBL/GenBank/DDBJ databases">
        <title>Genome sequencing and assembly of the red palm weevil Rhynchophorus ferrugineus.</title>
        <authorList>
            <person name="Dias G.B."/>
            <person name="Bergman C.M."/>
            <person name="Manee M."/>
        </authorList>
    </citation>
    <scope>NUCLEOTIDE SEQUENCE</scope>
    <source>
        <strain evidence="2">AA-2017</strain>
        <tissue evidence="2">Whole larva</tissue>
    </source>
</reference>
<gene>
    <name evidence="2" type="ORF">GWI33_007665</name>
</gene>
<proteinExistence type="predicted"/>
<sequence length="75" mass="8606">MVIKNEKLPYDPPLAHRGNWRVRRFDSTAEDVRDGGRGSGEKMEKGCRSGGARIRQTEDHLYPVLYRDVAFDAEK</sequence>
<accession>A0A834IJT5</accession>
<evidence type="ECO:0000313" key="2">
    <source>
        <dbReference type="EMBL" id="KAF7279025.1"/>
    </source>
</evidence>
<dbReference type="EMBL" id="JAACXV010000377">
    <property type="protein sequence ID" value="KAF7279025.1"/>
    <property type="molecule type" value="Genomic_DNA"/>
</dbReference>